<keyword evidence="1" id="KW-0812">Transmembrane</keyword>
<protein>
    <submittedName>
        <fullName evidence="2">Uncharacterized protein</fullName>
    </submittedName>
</protein>
<dbReference type="OrthoDB" id="3837954at2"/>
<feature type="transmembrane region" description="Helical" evidence="1">
    <location>
        <begin position="30"/>
        <end position="49"/>
    </location>
</feature>
<gene>
    <name evidence="2" type="ORF">SAMN04488543_1329</name>
</gene>
<organism evidence="2 3">
    <name type="scientific">Friedmanniella luteola</name>
    <dbReference type="NCBI Taxonomy" id="546871"/>
    <lineage>
        <taxon>Bacteria</taxon>
        <taxon>Bacillati</taxon>
        <taxon>Actinomycetota</taxon>
        <taxon>Actinomycetes</taxon>
        <taxon>Propionibacteriales</taxon>
        <taxon>Nocardioidaceae</taxon>
        <taxon>Friedmanniella</taxon>
    </lineage>
</organism>
<proteinExistence type="predicted"/>
<keyword evidence="1" id="KW-0472">Membrane</keyword>
<name>A0A1H1QJG6_9ACTN</name>
<evidence type="ECO:0000313" key="2">
    <source>
        <dbReference type="EMBL" id="SDS23049.1"/>
    </source>
</evidence>
<keyword evidence="1" id="KW-1133">Transmembrane helix</keyword>
<accession>A0A1H1QJG6</accession>
<dbReference type="Proteomes" id="UP000199092">
    <property type="component" value="Chromosome I"/>
</dbReference>
<dbReference type="STRING" id="546871.SAMN04488543_1329"/>
<dbReference type="RefSeq" id="WP_091411320.1">
    <property type="nucleotide sequence ID" value="NZ_LT629749.1"/>
</dbReference>
<evidence type="ECO:0000256" key="1">
    <source>
        <dbReference type="SAM" id="Phobius"/>
    </source>
</evidence>
<evidence type="ECO:0000313" key="3">
    <source>
        <dbReference type="Proteomes" id="UP000199092"/>
    </source>
</evidence>
<dbReference type="AlphaFoldDB" id="A0A1H1QJG6"/>
<sequence>MTDVLLIALYVSAGIAAAWEARRKGYDDRLFLVVGLVLGPVALLLMLLLPPRALQVGTVVRPAAPIALEDGRRLRPSHVSVVREVAVLDGAVLCRITGPDAAPHWVAQEALTRVRGRSV</sequence>
<reference evidence="2 3" key="1">
    <citation type="submission" date="2016-10" db="EMBL/GenBank/DDBJ databases">
        <authorList>
            <person name="de Groot N.N."/>
        </authorList>
    </citation>
    <scope>NUCLEOTIDE SEQUENCE [LARGE SCALE GENOMIC DNA]</scope>
    <source>
        <strain evidence="2 3">DSM 21741</strain>
    </source>
</reference>
<keyword evidence="3" id="KW-1185">Reference proteome</keyword>
<dbReference type="EMBL" id="LT629749">
    <property type="protein sequence ID" value="SDS23049.1"/>
    <property type="molecule type" value="Genomic_DNA"/>
</dbReference>